<name>A0A067N800_BOTB1</name>
<keyword evidence="3" id="KW-1185">Reference proteome</keyword>
<dbReference type="Proteomes" id="UP000027195">
    <property type="component" value="Unassembled WGS sequence"/>
</dbReference>
<organism evidence="2 3">
    <name type="scientific">Botryobasidium botryosum (strain FD-172 SS1)</name>
    <dbReference type="NCBI Taxonomy" id="930990"/>
    <lineage>
        <taxon>Eukaryota</taxon>
        <taxon>Fungi</taxon>
        <taxon>Dikarya</taxon>
        <taxon>Basidiomycota</taxon>
        <taxon>Agaricomycotina</taxon>
        <taxon>Agaricomycetes</taxon>
        <taxon>Cantharellales</taxon>
        <taxon>Botryobasidiaceae</taxon>
        <taxon>Botryobasidium</taxon>
    </lineage>
</organism>
<dbReference type="AlphaFoldDB" id="A0A067N800"/>
<feature type="chain" id="PRO_5001641908" description="Secreted protein" evidence="1">
    <location>
        <begin position="23"/>
        <end position="106"/>
    </location>
</feature>
<keyword evidence="1" id="KW-0732">Signal</keyword>
<evidence type="ECO:0000256" key="1">
    <source>
        <dbReference type="SAM" id="SignalP"/>
    </source>
</evidence>
<dbReference type="HOGENOM" id="CLU_2222818_0_0_1"/>
<reference evidence="3" key="1">
    <citation type="journal article" date="2014" name="Proc. Natl. Acad. Sci. U.S.A.">
        <title>Extensive sampling of basidiomycete genomes demonstrates inadequacy of the white-rot/brown-rot paradigm for wood decay fungi.</title>
        <authorList>
            <person name="Riley R."/>
            <person name="Salamov A.A."/>
            <person name="Brown D.W."/>
            <person name="Nagy L.G."/>
            <person name="Floudas D."/>
            <person name="Held B.W."/>
            <person name="Levasseur A."/>
            <person name="Lombard V."/>
            <person name="Morin E."/>
            <person name="Otillar R."/>
            <person name="Lindquist E.A."/>
            <person name="Sun H."/>
            <person name="LaButti K.M."/>
            <person name="Schmutz J."/>
            <person name="Jabbour D."/>
            <person name="Luo H."/>
            <person name="Baker S.E."/>
            <person name="Pisabarro A.G."/>
            <person name="Walton J.D."/>
            <person name="Blanchette R.A."/>
            <person name="Henrissat B."/>
            <person name="Martin F."/>
            <person name="Cullen D."/>
            <person name="Hibbett D.S."/>
            <person name="Grigoriev I.V."/>
        </authorList>
    </citation>
    <scope>NUCLEOTIDE SEQUENCE [LARGE SCALE GENOMIC DNA]</scope>
    <source>
        <strain evidence="3">FD-172 SS1</strain>
    </source>
</reference>
<gene>
    <name evidence="2" type="ORF">BOTBODRAFT_391780</name>
</gene>
<feature type="signal peptide" evidence="1">
    <location>
        <begin position="1"/>
        <end position="22"/>
    </location>
</feature>
<sequence length="106" mass="12014">MRGGWVLTIVPVSMRMWVLGMARWRASPVPPYVHMLGLYARLAMVQQRMIEMIRGTGGAQKLSILPFHCQLPSFQCSLFHRMPRFEDTPVFARVHAPQLLGVPAAI</sequence>
<dbReference type="EMBL" id="KL198018">
    <property type="protein sequence ID" value="KDQ20247.1"/>
    <property type="molecule type" value="Genomic_DNA"/>
</dbReference>
<accession>A0A067N800</accession>
<evidence type="ECO:0000313" key="3">
    <source>
        <dbReference type="Proteomes" id="UP000027195"/>
    </source>
</evidence>
<proteinExistence type="predicted"/>
<protein>
    <recommendedName>
        <fullName evidence="4">Secreted protein</fullName>
    </recommendedName>
</protein>
<dbReference type="InParanoid" id="A0A067N800"/>
<evidence type="ECO:0008006" key="4">
    <source>
        <dbReference type="Google" id="ProtNLM"/>
    </source>
</evidence>
<evidence type="ECO:0000313" key="2">
    <source>
        <dbReference type="EMBL" id="KDQ20247.1"/>
    </source>
</evidence>